<gene>
    <name evidence="1" type="ORF">JCM19241_1024</name>
</gene>
<dbReference type="GO" id="GO:0004022">
    <property type="term" value="F:alcohol dehydrogenase (NAD+) activity"/>
    <property type="evidence" value="ECO:0007669"/>
    <property type="project" value="UniProtKB-EC"/>
</dbReference>
<name>A0A0B8Q7V4_9VIBR</name>
<reference evidence="1 2" key="2">
    <citation type="submission" date="2015-01" db="EMBL/GenBank/DDBJ databases">
        <authorList>
            <consortium name="NBRP consortium"/>
            <person name="Sawabe T."/>
            <person name="Meirelles P."/>
            <person name="Feng G."/>
            <person name="Sayaka M."/>
            <person name="Hattori M."/>
            <person name="Ohkuma M."/>
        </authorList>
    </citation>
    <scope>NUCLEOTIDE SEQUENCE [LARGE SCALE GENOMIC DNA]</scope>
    <source>
        <strain evidence="2">JCM 19241</strain>
    </source>
</reference>
<evidence type="ECO:0000313" key="2">
    <source>
        <dbReference type="Proteomes" id="UP000031666"/>
    </source>
</evidence>
<dbReference type="Proteomes" id="UP000031666">
    <property type="component" value="Unassembled WGS sequence"/>
</dbReference>
<dbReference type="InterPro" id="IPR011032">
    <property type="entry name" value="GroES-like_sf"/>
</dbReference>
<dbReference type="EMBL" id="BBSC01000003">
    <property type="protein sequence ID" value="GAM74681.1"/>
    <property type="molecule type" value="Genomic_DNA"/>
</dbReference>
<sequence length="46" mass="4919">MTAIPSKMKGVQLIGHGGPEMLEYREDIAVPTPSANQVLIRVSALV</sequence>
<proteinExistence type="predicted"/>
<reference evidence="1 2" key="1">
    <citation type="submission" date="2015-01" db="EMBL/GenBank/DDBJ databases">
        <title>Vibrio sp. C94 JCM 19241 whole genome shotgun sequence.</title>
        <authorList>
            <person name="Sawabe T."/>
            <person name="Meirelles P."/>
            <person name="Feng G."/>
            <person name="Sayaka M."/>
            <person name="Hattori M."/>
            <person name="Ohkuma M."/>
        </authorList>
    </citation>
    <scope>NUCLEOTIDE SEQUENCE [LARGE SCALE GENOMIC DNA]</scope>
    <source>
        <strain evidence="2">JCM 19241</strain>
    </source>
</reference>
<dbReference type="EC" id="1.1.1.1" evidence="1"/>
<organism evidence="1 2">
    <name type="scientific">Vibrio ishigakensis</name>
    <dbReference type="NCBI Taxonomy" id="1481914"/>
    <lineage>
        <taxon>Bacteria</taxon>
        <taxon>Pseudomonadati</taxon>
        <taxon>Pseudomonadota</taxon>
        <taxon>Gammaproteobacteria</taxon>
        <taxon>Vibrionales</taxon>
        <taxon>Vibrionaceae</taxon>
        <taxon>Vibrio</taxon>
    </lineage>
</organism>
<protein>
    <submittedName>
        <fullName evidence="1">Alcohol dehydrogenase</fullName>
        <ecNumber evidence="1">1.1.1.1</ecNumber>
    </submittedName>
</protein>
<dbReference type="AlphaFoldDB" id="A0A0B8Q7V4"/>
<keyword evidence="1" id="KW-0560">Oxidoreductase</keyword>
<evidence type="ECO:0000313" key="1">
    <source>
        <dbReference type="EMBL" id="GAM74681.1"/>
    </source>
</evidence>
<comment type="caution">
    <text evidence="1">The sequence shown here is derived from an EMBL/GenBank/DDBJ whole genome shotgun (WGS) entry which is preliminary data.</text>
</comment>
<dbReference type="STRING" id="1481914.JCM19241_1024"/>
<accession>A0A0B8Q7V4</accession>
<dbReference type="Gene3D" id="3.90.180.10">
    <property type="entry name" value="Medium-chain alcohol dehydrogenases, catalytic domain"/>
    <property type="match status" value="1"/>
</dbReference>
<dbReference type="SUPFAM" id="SSF50129">
    <property type="entry name" value="GroES-like"/>
    <property type="match status" value="1"/>
</dbReference>